<evidence type="ECO:0000313" key="4">
    <source>
        <dbReference type="Proteomes" id="UP000824151"/>
    </source>
</evidence>
<evidence type="ECO:0000259" key="2">
    <source>
        <dbReference type="Pfam" id="PF03819"/>
    </source>
</evidence>
<evidence type="ECO:0000313" key="3">
    <source>
        <dbReference type="EMBL" id="HIW99334.1"/>
    </source>
</evidence>
<accession>A0A9D1S1D1</accession>
<dbReference type="InterPro" id="IPR011551">
    <property type="entry name" value="NTP_PyrPHydrolase_MazG"/>
</dbReference>
<dbReference type="AlphaFoldDB" id="A0A9D1S1D1"/>
<protein>
    <submittedName>
        <fullName evidence="3">Nucleotide pyrophosphohydrolase</fullName>
    </submittedName>
</protein>
<dbReference type="GO" id="GO:0046047">
    <property type="term" value="P:TTP catabolic process"/>
    <property type="evidence" value="ECO:0007669"/>
    <property type="project" value="TreeGrafter"/>
</dbReference>
<comment type="caution">
    <text evidence="3">The sequence shown here is derived from an EMBL/GenBank/DDBJ whole genome shotgun (WGS) entry which is preliminary data.</text>
</comment>
<feature type="region of interest" description="Disordered" evidence="1">
    <location>
        <begin position="170"/>
        <end position="191"/>
    </location>
</feature>
<dbReference type="GO" id="GO:0006203">
    <property type="term" value="P:dGTP catabolic process"/>
    <property type="evidence" value="ECO:0007669"/>
    <property type="project" value="TreeGrafter"/>
</dbReference>
<evidence type="ECO:0000256" key="1">
    <source>
        <dbReference type="SAM" id="MobiDB-lite"/>
    </source>
</evidence>
<dbReference type="Pfam" id="PF03819">
    <property type="entry name" value="MazG"/>
    <property type="match status" value="1"/>
</dbReference>
<dbReference type="CDD" id="cd11528">
    <property type="entry name" value="NTP-PPase_MazG_Nterm"/>
    <property type="match status" value="1"/>
</dbReference>
<reference evidence="3" key="2">
    <citation type="submission" date="2021-04" db="EMBL/GenBank/DDBJ databases">
        <authorList>
            <person name="Gilroy R."/>
        </authorList>
    </citation>
    <scope>NUCLEOTIDE SEQUENCE</scope>
    <source>
        <strain evidence="3">ChiHejej3B27-3195</strain>
    </source>
</reference>
<dbReference type="InterPro" id="IPR048015">
    <property type="entry name" value="NTP-PPase_MazG-like_N"/>
</dbReference>
<feature type="domain" description="NTP pyrophosphohydrolase MazG-like" evidence="2">
    <location>
        <begin position="22"/>
        <end position="95"/>
    </location>
</feature>
<dbReference type="SUPFAM" id="SSF101386">
    <property type="entry name" value="all-alpha NTP pyrophosphatases"/>
    <property type="match status" value="1"/>
</dbReference>
<dbReference type="GO" id="GO:0046081">
    <property type="term" value="P:dUTP catabolic process"/>
    <property type="evidence" value="ECO:0007669"/>
    <property type="project" value="TreeGrafter"/>
</dbReference>
<dbReference type="InterPro" id="IPR004518">
    <property type="entry name" value="MazG-like_dom"/>
</dbReference>
<dbReference type="Gene3D" id="1.10.287.1080">
    <property type="entry name" value="MazG-like"/>
    <property type="match status" value="2"/>
</dbReference>
<proteinExistence type="predicted"/>
<reference evidence="3" key="1">
    <citation type="journal article" date="2021" name="PeerJ">
        <title>Extensive microbial diversity within the chicken gut microbiome revealed by metagenomics and culture.</title>
        <authorList>
            <person name="Gilroy R."/>
            <person name="Ravi A."/>
            <person name="Getino M."/>
            <person name="Pursley I."/>
            <person name="Horton D.L."/>
            <person name="Alikhan N.F."/>
            <person name="Baker D."/>
            <person name="Gharbi K."/>
            <person name="Hall N."/>
            <person name="Watson M."/>
            <person name="Adriaenssens E.M."/>
            <person name="Foster-Nyarko E."/>
            <person name="Jarju S."/>
            <person name="Secka A."/>
            <person name="Antonio M."/>
            <person name="Oren A."/>
            <person name="Chaudhuri R.R."/>
            <person name="La Ragione R."/>
            <person name="Hildebrand F."/>
            <person name="Pallen M.J."/>
        </authorList>
    </citation>
    <scope>NUCLEOTIDE SEQUENCE</scope>
    <source>
        <strain evidence="3">ChiHejej3B27-3195</strain>
    </source>
</reference>
<dbReference type="EMBL" id="DXGD01000152">
    <property type="protein sequence ID" value="HIW99334.1"/>
    <property type="molecule type" value="Genomic_DNA"/>
</dbReference>
<sequence length="230" mass="25159">MPRLRWVIGQLRLHCPWTRGLSHAALVEYLVEEAYEVVEEVEAGESGEPLRKELGDLFFQVALHAQLAQERGDFDLDGVAEAINSKLIRRNPHVFTGDGRLDVDAEATVAQIEQTWHRIKAEEKVAAGEHEQASSRAVALRDVADSLPAHLPALARAAKLIDRLGREGTEILPEPAPRPADSPLFAATSPAGPADEAALGELLFSVVQFARANGQDPERALRNHVKKLAQ</sequence>
<dbReference type="Proteomes" id="UP000824151">
    <property type="component" value="Unassembled WGS sequence"/>
</dbReference>
<gene>
    <name evidence="3" type="ORF">H9871_04245</name>
</gene>
<dbReference type="GO" id="GO:0046052">
    <property type="term" value="P:UTP catabolic process"/>
    <property type="evidence" value="ECO:0007669"/>
    <property type="project" value="TreeGrafter"/>
</dbReference>
<dbReference type="GO" id="GO:0047429">
    <property type="term" value="F:nucleoside triphosphate diphosphatase activity"/>
    <property type="evidence" value="ECO:0007669"/>
    <property type="project" value="TreeGrafter"/>
</dbReference>
<dbReference type="GO" id="GO:0046076">
    <property type="term" value="P:dTTP catabolic process"/>
    <property type="evidence" value="ECO:0007669"/>
    <property type="project" value="TreeGrafter"/>
</dbReference>
<organism evidence="3 4">
    <name type="scientific">Candidatus Nesterenkonia stercoripullorum</name>
    <dbReference type="NCBI Taxonomy" id="2838701"/>
    <lineage>
        <taxon>Bacteria</taxon>
        <taxon>Bacillati</taxon>
        <taxon>Actinomycetota</taxon>
        <taxon>Actinomycetes</taxon>
        <taxon>Micrococcales</taxon>
        <taxon>Micrococcaceae</taxon>
        <taxon>Nesterenkonia</taxon>
    </lineage>
</organism>
<dbReference type="PANTHER" id="PTHR30522">
    <property type="entry name" value="NUCLEOSIDE TRIPHOSPHATE PYROPHOSPHOHYDROLASE"/>
    <property type="match status" value="1"/>
</dbReference>
<dbReference type="GO" id="GO:0046061">
    <property type="term" value="P:dATP catabolic process"/>
    <property type="evidence" value="ECO:0007669"/>
    <property type="project" value="TreeGrafter"/>
</dbReference>
<dbReference type="PANTHER" id="PTHR30522:SF0">
    <property type="entry name" value="NUCLEOSIDE TRIPHOSPHATE PYROPHOSPHOHYDROLASE"/>
    <property type="match status" value="1"/>
</dbReference>
<name>A0A9D1S1D1_9MICC</name>